<dbReference type="RefSeq" id="WP_117892907.1">
    <property type="nucleotide sequence ID" value="NZ_CABJCV010000001.1"/>
</dbReference>
<keyword evidence="3" id="KW-1185">Reference proteome</keyword>
<organism evidence="2 3">
    <name type="scientific">Holdemania filiformis</name>
    <dbReference type="NCBI Taxonomy" id="61171"/>
    <lineage>
        <taxon>Bacteria</taxon>
        <taxon>Bacillati</taxon>
        <taxon>Bacillota</taxon>
        <taxon>Erysipelotrichia</taxon>
        <taxon>Erysipelotrichales</taxon>
        <taxon>Erysipelotrichaceae</taxon>
        <taxon>Holdemania</taxon>
    </lineage>
</organism>
<dbReference type="GeneID" id="83014142"/>
<dbReference type="Proteomes" id="UP000284178">
    <property type="component" value="Unassembled WGS sequence"/>
</dbReference>
<accession>A0A412G6Z9</accession>
<dbReference type="InterPro" id="IPR050789">
    <property type="entry name" value="Diverse_Enzym_Activities"/>
</dbReference>
<dbReference type="InterPro" id="IPR001466">
    <property type="entry name" value="Beta-lactam-related"/>
</dbReference>
<dbReference type="Gene3D" id="3.40.710.10">
    <property type="entry name" value="DD-peptidase/beta-lactamase superfamily"/>
    <property type="match status" value="1"/>
</dbReference>
<gene>
    <name evidence="2" type="ORF">DWY25_01805</name>
</gene>
<dbReference type="GO" id="GO:0016787">
    <property type="term" value="F:hydrolase activity"/>
    <property type="evidence" value="ECO:0007669"/>
    <property type="project" value="UniProtKB-KW"/>
</dbReference>
<dbReference type="AlphaFoldDB" id="A0A412G6Z9"/>
<sequence>MDPKKLSALDEIIKTDYPNLAGLVVCHNGRRELEAYYNGFTAENQFHVFSVTKSIVSLLIGIALERGEITGVDQKILDFFPEFPVRKGHELLREVTLKHCLTMTVPYRFRFNPYTKYFMSDDWVSFALNQIGGRGQLGEFRYAPIIGPDILSGILTRATGKTVLDYAREHLFDPLGIAIEKSLFFETKEEQMDFYKATTNSCWVCGPNKINTAGWGLTLSAREMAAIGECCIHGGQVDGKQIIPQAWLKESTRTQSCWEKRNLNYGYLWWIVEEAEPSFAALGDGGNAIYVNPQKNLVVAIASTFVPRVKDRIDFIRGQIEPLFCE</sequence>
<evidence type="ECO:0000313" key="2">
    <source>
        <dbReference type="EMBL" id="RGR77053.1"/>
    </source>
</evidence>
<feature type="domain" description="Beta-lactamase-related" evidence="1">
    <location>
        <begin position="22"/>
        <end position="311"/>
    </location>
</feature>
<dbReference type="Pfam" id="PF00144">
    <property type="entry name" value="Beta-lactamase"/>
    <property type="match status" value="1"/>
</dbReference>
<protein>
    <submittedName>
        <fullName evidence="2">Class C beta-lactamase-related serine hydrolase</fullName>
    </submittedName>
</protein>
<name>A0A412G6Z9_9FIRM</name>
<dbReference type="SUPFAM" id="SSF56601">
    <property type="entry name" value="beta-lactamase/transpeptidase-like"/>
    <property type="match status" value="1"/>
</dbReference>
<dbReference type="InterPro" id="IPR012338">
    <property type="entry name" value="Beta-lactam/transpept-like"/>
</dbReference>
<keyword evidence="2" id="KW-0378">Hydrolase</keyword>
<proteinExistence type="predicted"/>
<dbReference type="PANTHER" id="PTHR43283">
    <property type="entry name" value="BETA-LACTAMASE-RELATED"/>
    <property type="match status" value="1"/>
</dbReference>
<evidence type="ECO:0000259" key="1">
    <source>
        <dbReference type="Pfam" id="PF00144"/>
    </source>
</evidence>
<dbReference type="PANTHER" id="PTHR43283:SF7">
    <property type="entry name" value="BETA-LACTAMASE-RELATED DOMAIN-CONTAINING PROTEIN"/>
    <property type="match status" value="1"/>
</dbReference>
<comment type="caution">
    <text evidence="2">The sequence shown here is derived from an EMBL/GenBank/DDBJ whole genome shotgun (WGS) entry which is preliminary data.</text>
</comment>
<evidence type="ECO:0000313" key="3">
    <source>
        <dbReference type="Proteomes" id="UP000284178"/>
    </source>
</evidence>
<dbReference type="EMBL" id="QRUP01000001">
    <property type="protein sequence ID" value="RGR77053.1"/>
    <property type="molecule type" value="Genomic_DNA"/>
</dbReference>
<reference evidence="2 3" key="1">
    <citation type="submission" date="2018-08" db="EMBL/GenBank/DDBJ databases">
        <title>A genome reference for cultivated species of the human gut microbiota.</title>
        <authorList>
            <person name="Zou Y."/>
            <person name="Xue W."/>
            <person name="Luo G."/>
        </authorList>
    </citation>
    <scope>NUCLEOTIDE SEQUENCE [LARGE SCALE GENOMIC DNA]</scope>
    <source>
        <strain evidence="2 3">AF24-29</strain>
    </source>
</reference>